<feature type="compositionally biased region" description="Basic and acidic residues" evidence="1">
    <location>
        <begin position="20"/>
        <end position="41"/>
    </location>
</feature>
<keyword evidence="3" id="KW-1185">Reference proteome</keyword>
<comment type="caution">
    <text evidence="2">The sequence shown here is derived from an EMBL/GenBank/DDBJ whole genome shotgun (WGS) entry which is preliminary data.</text>
</comment>
<protein>
    <submittedName>
        <fullName evidence="2">Uncharacterized protein</fullName>
    </submittedName>
</protein>
<evidence type="ECO:0000313" key="2">
    <source>
        <dbReference type="EMBL" id="KAF0558060.1"/>
    </source>
</evidence>
<sequence>MKAEEFKRTIRNPYMPVLPEKCETTDKKVSLDAKTSGKDNDQLTQSIQDLKSGPQELKVTNSPRTKEKMYMFKSKNKKRP</sequence>
<gene>
    <name evidence="2" type="ORF">F8M41_011214</name>
</gene>
<feature type="region of interest" description="Disordered" evidence="1">
    <location>
        <begin position="1"/>
        <end position="80"/>
    </location>
</feature>
<proteinExistence type="predicted"/>
<dbReference type="AlphaFoldDB" id="A0A8H4B450"/>
<organism evidence="2 3">
    <name type="scientific">Gigaspora margarita</name>
    <dbReference type="NCBI Taxonomy" id="4874"/>
    <lineage>
        <taxon>Eukaryota</taxon>
        <taxon>Fungi</taxon>
        <taxon>Fungi incertae sedis</taxon>
        <taxon>Mucoromycota</taxon>
        <taxon>Glomeromycotina</taxon>
        <taxon>Glomeromycetes</taxon>
        <taxon>Diversisporales</taxon>
        <taxon>Gigasporaceae</taxon>
        <taxon>Gigaspora</taxon>
    </lineage>
</organism>
<reference evidence="2 3" key="1">
    <citation type="journal article" date="2019" name="Environ. Microbiol.">
        <title>At the nexus of three kingdoms: the genome of the mycorrhizal fungus Gigaspora margarita provides insights into plant, endobacterial and fungal interactions.</title>
        <authorList>
            <person name="Venice F."/>
            <person name="Ghignone S."/>
            <person name="Salvioli di Fossalunga A."/>
            <person name="Amselem J."/>
            <person name="Novero M."/>
            <person name="Xianan X."/>
            <person name="Sedzielewska Toro K."/>
            <person name="Morin E."/>
            <person name="Lipzen A."/>
            <person name="Grigoriev I.V."/>
            <person name="Henrissat B."/>
            <person name="Martin F.M."/>
            <person name="Bonfante P."/>
        </authorList>
    </citation>
    <scope>NUCLEOTIDE SEQUENCE [LARGE SCALE GENOMIC DNA]</scope>
    <source>
        <strain evidence="2 3">BEG34</strain>
    </source>
</reference>
<accession>A0A8H4B450</accession>
<evidence type="ECO:0000313" key="3">
    <source>
        <dbReference type="Proteomes" id="UP000439903"/>
    </source>
</evidence>
<evidence type="ECO:0000256" key="1">
    <source>
        <dbReference type="SAM" id="MobiDB-lite"/>
    </source>
</evidence>
<dbReference type="Proteomes" id="UP000439903">
    <property type="component" value="Unassembled WGS sequence"/>
</dbReference>
<name>A0A8H4B450_GIGMA</name>
<dbReference type="EMBL" id="WTPW01000024">
    <property type="protein sequence ID" value="KAF0558060.1"/>
    <property type="molecule type" value="Genomic_DNA"/>
</dbReference>